<evidence type="ECO:0008006" key="4">
    <source>
        <dbReference type="Google" id="ProtNLM"/>
    </source>
</evidence>
<dbReference type="RefSeq" id="WP_156710614.1">
    <property type="nucleotide sequence ID" value="NZ_WPHG01000001.1"/>
</dbReference>
<comment type="caution">
    <text evidence="2">The sequence shown here is derived from an EMBL/GenBank/DDBJ whole genome shotgun (WGS) entry which is preliminary data.</text>
</comment>
<evidence type="ECO:0000313" key="2">
    <source>
        <dbReference type="EMBL" id="MVA95724.1"/>
    </source>
</evidence>
<protein>
    <recommendedName>
        <fullName evidence="4">Flagellar FliJ protein</fullName>
    </recommendedName>
</protein>
<name>A0A844QAQ0_9HYPH</name>
<dbReference type="AlphaFoldDB" id="A0A844QAQ0"/>
<proteinExistence type="predicted"/>
<keyword evidence="3" id="KW-1185">Reference proteome</keyword>
<dbReference type="EMBL" id="WPHG01000001">
    <property type="protein sequence ID" value="MVA95724.1"/>
    <property type="molecule type" value="Genomic_DNA"/>
</dbReference>
<reference evidence="2 3" key="1">
    <citation type="submission" date="2019-12" db="EMBL/GenBank/DDBJ databases">
        <title>Nitratireductor arenosus sp. nov., Isolated from sea sand, Jeju island, South Korea.</title>
        <authorList>
            <person name="Kim W."/>
        </authorList>
    </citation>
    <scope>NUCLEOTIDE SEQUENCE [LARGE SCALE GENOMIC DNA]</scope>
    <source>
        <strain evidence="2 3">CAU 1489</strain>
    </source>
</reference>
<organism evidence="2 3">
    <name type="scientific">Nitratireductor arenosus</name>
    <dbReference type="NCBI Taxonomy" id="2682096"/>
    <lineage>
        <taxon>Bacteria</taxon>
        <taxon>Pseudomonadati</taxon>
        <taxon>Pseudomonadota</taxon>
        <taxon>Alphaproteobacteria</taxon>
        <taxon>Hyphomicrobiales</taxon>
        <taxon>Phyllobacteriaceae</taxon>
        <taxon>Nitratireductor</taxon>
    </lineage>
</organism>
<evidence type="ECO:0000313" key="3">
    <source>
        <dbReference type="Proteomes" id="UP000463224"/>
    </source>
</evidence>
<evidence type="ECO:0000256" key="1">
    <source>
        <dbReference type="SAM" id="MobiDB-lite"/>
    </source>
</evidence>
<feature type="region of interest" description="Disordered" evidence="1">
    <location>
        <begin position="22"/>
        <end position="49"/>
    </location>
</feature>
<gene>
    <name evidence="2" type="ORF">GN330_00465</name>
</gene>
<sequence length="130" mass="14738">MEKSQRLARLLRVQSQLKALHETQRAGHLRDAHEAEARASEVAERKQGPDSLSALFPDLYERSITRAFQDRDRALAAAAEEAGKVAIETSRCRVLERNRRAAFSQEERAREERDGLESVERMLGRAPGDK</sequence>
<accession>A0A844QAQ0</accession>
<dbReference type="Proteomes" id="UP000463224">
    <property type="component" value="Unassembled WGS sequence"/>
</dbReference>
<feature type="compositionally biased region" description="Basic and acidic residues" evidence="1">
    <location>
        <begin position="22"/>
        <end position="48"/>
    </location>
</feature>
<feature type="region of interest" description="Disordered" evidence="1">
    <location>
        <begin position="101"/>
        <end position="130"/>
    </location>
</feature>